<evidence type="ECO:0000256" key="4">
    <source>
        <dbReference type="ARBA" id="ARBA00022679"/>
    </source>
</evidence>
<dbReference type="InterPro" id="IPR003661">
    <property type="entry name" value="HisK_dim/P_dom"/>
</dbReference>
<dbReference type="PANTHER" id="PTHR43065">
    <property type="entry name" value="SENSOR HISTIDINE KINASE"/>
    <property type="match status" value="1"/>
</dbReference>
<dbReference type="STRING" id="1817863.A2Y62_07765"/>
<dbReference type="Gene3D" id="1.10.287.130">
    <property type="match status" value="1"/>
</dbReference>
<proteinExistence type="predicted"/>
<evidence type="ECO:0000256" key="8">
    <source>
        <dbReference type="ARBA" id="ARBA00023012"/>
    </source>
</evidence>
<dbReference type="InterPro" id="IPR013767">
    <property type="entry name" value="PAS_fold"/>
</dbReference>
<dbReference type="GO" id="GO:0000155">
    <property type="term" value="F:phosphorelay sensor kinase activity"/>
    <property type="evidence" value="ECO:0007669"/>
    <property type="project" value="InterPro"/>
</dbReference>
<dbReference type="InterPro" id="IPR005467">
    <property type="entry name" value="His_kinase_dom"/>
</dbReference>
<dbReference type="SUPFAM" id="SSF55785">
    <property type="entry name" value="PYP-like sensor domain (PAS domain)"/>
    <property type="match status" value="2"/>
</dbReference>
<dbReference type="Gene3D" id="3.30.450.20">
    <property type="entry name" value="PAS domain"/>
    <property type="match status" value="2"/>
</dbReference>
<evidence type="ECO:0000256" key="1">
    <source>
        <dbReference type="ARBA" id="ARBA00000085"/>
    </source>
</evidence>
<dbReference type="Proteomes" id="UP000178943">
    <property type="component" value="Unassembled WGS sequence"/>
</dbReference>
<dbReference type="InterPro" id="IPR000700">
    <property type="entry name" value="PAS-assoc_C"/>
</dbReference>
<protein>
    <recommendedName>
        <fullName evidence="2">histidine kinase</fullName>
        <ecNumber evidence="2">2.7.13.3</ecNumber>
    </recommendedName>
</protein>
<dbReference type="Gene3D" id="3.30.565.10">
    <property type="entry name" value="Histidine kinase-like ATPase, C-terminal domain"/>
    <property type="match status" value="1"/>
</dbReference>
<dbReference type="EC" id="2.7.13.3" evidence="2"/>
<dbReference type="InterPro" id="IPR000014">
    <property type="entry name" value="PAS"/>
</dbReference>
<feature type="domain" description="PAS" evidence="10">
    <location>
        <begin position="130"/>
        <end position="201"/>
    </location>
</feature>
<dbReference type="InterPro" id="IPR004358">
    <property type="entry name" value="Sig_transdc_His_kin-like_C"/>
</dbReference>
<dbReference type="PROSITE" id="PS50113">
    <property type="entry name" value="PAC"/>
    <property type="match status" value="1"/>
</dbReference>
<dbReference type="EMBL" id="MFGW01000205">
    <property type="protein sequence ID" value="OGF59942.1"/>
    <property type="molecule type" value="Genomic_DNA"/>
</dbReference>
<keyword evidence="5" id="KW-0547">Nucleotide-binding</keyword>
<feature type="domain" description="PAS" evidence="10">
    <location>
        <begin position="5"/>
        <end position="50"/>
    </location>
</feature>
<name>A0A1F5V927_9BACT</name>
<sequence>MELKEKDVLETIVESSTPAIIATDMSGKITFYSRGAEQLLGYKSEEVLGKRAELFYVKGNAEAQWLMNTLKREEKVHRYRTKLRTKGRFLTPVMLDASVVKNERGELIGTIGICTSILEEQKLEEQVRVQERFLGFILKNSAEAIIGLDMQDRIMVWNRGAEMMFGYAEEEVKGKTYYFLLPDDLELKGEVQYLNNVLWEKGYITNYLTERICKDGKRITISLSRSLIKDENGEPLGSSAIIRDVTYQKHMERQMVFTEKMATIGKLASSLAHEIGTPINVLSGRAEYIKKITAENDEVCKSLDIIIAQAERITKKVANLLDVARQNPAEISKVSLKSAILFVLDLLKPKLDKMDIGVVVNIKQENIIVDADADMLQQLFINLLVNSIDALKRKTKKKIEIIIHIVEYEDRKMVVIEIIDNGCGILPENINRIFDPFFTTKEKGEGTGLGLSIVARIVQEHKGIIEVQSIFKKGTRFIVKLPLNT</sequence>
<dbReference type="SUPFAM" id="SSF47384">
    <property type="entry name" value="Homodimeric domain of signal transducing histidine kinase"/>
    <property type="match status" value="1"/>
</dbReference>
<keyword evidence="6" id="KW-0418">Kinase</keyword>
<dbReference type="GO" id="GO:0005524">
    <property type="term" value="F:ATP binding"/>
    <property type="evidence" value="ECO:0007669"/>
    <property type="project" value="UniProtKB-KW"/>
</dbReference>
<dbReference type="SMART" id="SM00086">
    <property type="entry name" value="PAC"/>
    <property type="match status" value="2"/>
</dbReference>
<dbReference type="AlphaFoldDB" id="A0A1F5V927"/>
<evidence type="ECO:0000256" key="5">
    <source>
        <dbReference type="ARBA" id="ARBA00022741"/>
    </source>
</evidence>
<organism evidence="12 13">
    <name type="scientific">Candidatus Fischerbacteria bacterium RBG_13_37_8</name>
    <dbReference type="NCBI Taxonomy" id="1817863"/>
    <lineage>
        <taxon>Bacteria</taxon>
        <taxon>Candidatus Fischeribacteriota</taxon>
    </lineage>
</organism>
<accession>A0A1F5V927</accession>
<feature type="domain" description="PAC" evidence="11">
    <location>
        <begin position="203"/>
        <end position="257"/>
    </location>
</feature>
<dbReference type="Pfam" id="PF13426">
    <property type="entry name" value="PAS_9"/>
    <property type="match status" value="1"/>
</dbReference>
<dbReference type="Pfam" id="PF02518">
    <property type="entry name" value="HATPase_c"/>
    <property type="match status" value="1"/>
</dbReference>
<dbReference type="CDD" id="cd00130">
    <property type="entry name" value="PAS"/>
    <property type="match status" value="2"/>
</dbReference>
<feature type="domain" description="Histidine kinase" evidence="9">
    <location>
        <begin position="270"/>
        <end position="485"/>
    </location>
</feature>
<evidence type="ECO:0000256" key="3">
    <source>
        <dbReference type="ARBA" id="ARBA00022553"/>
    </source>
</evidence>
<dbReference type="GO" id="GO:0006355">
    <property type="term" value="P:regulation of DNA-templated transcription"/>
    <property type="evidence" value="ECO:0007669"/>
    <property type="project" value="InterPro"/>
</dbReference>
<dbReference type="Pfam" id="PF00512">
    <property type="entry name" value="HisKA"/>
    <property type="match status" value="1"/>
</dbReference>
<reference evidence="12 13" key="1">
    <citation type="journal article" date="2016" name="Nat. Commun.">
        <title>Thousands of microbial genomes shed light on interconnected biogeochemical processes in an aquifer system.</title>
        <authorList>
            <person name="Anantharaman K."/>
            <person name="Brown C.T."/>
            <person name="Hug L.A."/>
            <person name="Sharon I."/>
            <person name="Castelle C.J."/>
            <person name="Probst A.J."/>
            <person name="Thomas B.C."/>
            <person name="Singh A."/>
            <person name="Wilkins M.J."/>
            <person name="Karaoz U."/>
            <person name="Brodie E.L."/>
            <person name="Williams K.H."/>
            <person name="Hubbard S.S."/>
            <person name="Banfield J.F."/>
        </authorList>
    </citation>
    <scope>NUCLEOTIDE SEQUENCE [LARGE SCALE GENOMIC DNA]</scope>
</reference>
<evidence type="ECO:0000259" key="9">
    <source>
        <dbReference type="PROSITE" id="PS50109"/>
    </source>
</evidence>
<dbReference type="SMART" id="SM00091">
    <property type="entry name" value="PAS"/>
    <property type="match status" value="2"/>
</dbReference>
<evidence type="ECO:0000256" key="2">
    <source>
        <dbReference type="ARBA" id="ARBA00012438"/>
    </source>
</evidence>
<dbReference type="Pfam" id="PF00989">
    <property type="entry name" value="PAS"/>
    <property type="match status" value="1"/>
</dbReference>
<dbReference type="InterPro" id="IPR035965">
    <property type="entry name" value="PAS-like_dom_sf"/>
</dbReference>
<dbReference type="InterPro" id="IPR003594">
    <property type="entry name" value="HATPase_dom"/>
</dbReference>
<evidence type="ECO:0000313" key="13">
    <source>
        <dbReference type="Proteomes" id="UP000178943"/>
    </source>
</evidence>
<evidence type="ECO:0000313" key="12">
    <source>
        <dbReference type="EMBL" id="OGF59942.1"/>
    </source>
</evidence>
<dbReference type="InterPro" id="IPR001610">
    <property type="entry name" value="PAC"/>
</dbReference>
<dbReference type="InterPro" id="IPR036890">
    <property type="entry name" value="HATPase_C_sf"/>
</dbReference>
<keyword evidence="8" id="KW-0902">Two-component regulatory system</keyword>
<keyword evidence="7" id="KW-0067">ATP-binding</keyword>
<dbReference type="InterPro" id="IPR036097">
    <property type="entry name" value="HisK_dim/P_sf"/>
</dbReference>
<dbReference type="SMART" id="SM00387">
    <property type="entry name" value="HATPase_c"/>
    <property type="match status" value="1"/>
</dbReference>
<dbReference type="PROSITE" id="PS50109">
    <property type="entry name" value="HIS_KIN"/>
    <property type="match status" value="1"/>
</dbReference>
<dbReference type="CDD" id="cd00082">
    <property type="entry name" value="HisKA"/>
    <property type="match status" value="1"/>
</dbReference>
<evidence type="ECO:0000256" key="6">
    <source>
        <dbReference type="ARBA" id="ARBA00022777"/>
    </source>
</evidence>
<keyword evidence="3" id="KW-0597">Phosphoprotein</keyword>
<keyword evidence="4" id="KW-0808">Transferase</keyword>
<comment type="catalytic activity">
    <reaction evidence="1">
        <text>ATP + protein L-histidine = ADP + protein N-phospho-L-histidine.</text>
        <dbReference type="EC" id="2.7.13.3"/>
    </reaction>
</comment>
<dbReference type="NCBIfam" id="TIGR00229">
    <property type="entry name" value="sensory_box"/>
    <property type="match status" value="2"/>
</dbReference>
<gene>
    <name evidence="12" type="ORF">A2Y62_07765</name>
</gene>
<evidence type="ECO:0000256" key="7">
    <source>
        <dbReference type="ARBA" id="ARBA00022840"/>
    </source>
</evidence>
<evidence type="ECO:0000259" key="10">
    <source>
        <dbReference type="PROSITE" id="PS50112"/>
    </source>
</evidence>
<evidence type="ECO:0000259" key="11">
    <source>
        <dbReference type="PROSITE" id="PS50113"/>
    </source>
</evidence>
<dbReference type="PROSITE" id="PS50112">
    <property type="entry name" value="PAS"/>
    <property type="match status" value="2"/>
</dbReference>
<dbReference type="PANTHER" id="PTHR43065:SF10">
    <property type="entry name" value="PEROXIDE STRESS-ACTIVATED HISTIDINE KINASE MAK3"/>
    <property type="match status" value="1"/>
</dbReference>
<dbReference type="SMART" id="SM00388">
    <property type="entry name" value="HisKA"/>
    <property type="match status" value="1"/>
</dbReference>
<comment type="caution">
    <text evidence="12">The sequence shown here is derived from an EMBL/GenBank/DDBJ whole genome shotgun (WGS) entry which is preliminary data.</text>
</comment>
<dbReference type="PRINTS" id="PR00344">
    <property type="entry name" value="BCTRLSENSOR"/>
</dbReference>
<dbReference type="SUPFAM" id="SSF55874">
    <property type="entry name" value="ATPase domain of HSP90 chaperone/DNA topoisomerase II/histidine kinase"/>
    <property type="match status" value="1"/>
</dbReference>